<dbReference type="AlphaFoldDB" id="A0A7I8DP35"/>
<keyword evidence="1" id="KW-1133">Transmembrane helix</keyword>
<evidence type="ECO:0000313" key="2">
    <source>
        <dbReference type="EMBL" id="BCK00140.1"/>
    </source>
</evidence>
<keyword evidence="1" id="KW-0812">Transmembrane</keyword>
<name>A0A7I8DP35_9FIRM</name>
<proteinExistence type="predicted"/>
<gene>
    <name evidence="2" type="ORF">bsdcttw_31800</name>
</gene>
<sequence>MSVLNILNHETLLTSLERLLFVLIVFYIIGKIATAIIRKFTKTVISDEIIENNKSEEMDEIKKEANFEEE</sequence>
<evidence type="ECO:0000256" key="1">
    <source>
        <dbReference type="SAM" id="Phobius"/>
    </source>
</evidence>
<protein>
    <submittedName>
        <fullName evidence="2">Uncharacterized protein</fullName>
    </submittedName>
</protein>
<accession>A0A7I8DP35</accession>
<keyword evidence="3" id="KW-1185">Reference proteome</keyword>
<dbReference type="Proteomes" id="UP000515703">
    <property type="component" value="Chromosome"/>
</dbReference>
<feature type="transmembrane region" description="Helical" evidence="1">
    <location>
        <begin position="20"/>
        <end position="37"/>
    </location>
</feature>
<organism evidence="2 3">
    <name type="scientific">Anaerocolumna chitinilytica</name>
    <dbReference type="NCBI Taxonomy" id="1727145"/>
    <lineage>
        <taxon>Bacteria</taxon>
        <taxon>Bacillati</taxon>
        <taxon>Bacillota</taxon>
        <taxon>Clostridia</taxon>
        <taxon>Lachnospirales</taxon>
        <taxon>Lachnospiraceae</taxon>
        <taxon>Anaerocolumna</taxon>
    </lineage>
</organism>
<keyword evidence="1" id="KW-0472">Membrane</keyword>
<reference evidence="2 3" key="2">
    <citation type="submission" date="2020-08" db="EMBL/GenBank/DDBJ databases">
        <authorList>
            <person name="Ueki A."/>
            <person name="Tonouchi A."/>
        </authorList>
    </citation>
    <scope>NUCLEOTIDE SEQUENCE [LARGE SCALE GENOMIC DNA]</scope>
    <source>
        <strain evidence="2 3">CTTW</strain>
    </source>
</reference>
<dbReference type="EMBL" id="AP023368">
    <property type="protein sequence ID" value="BCK00140.1"/>
    <property type="molecule type" value="Genomic_DNA"/>
</dbReference>
<evidence type="ECO:0000313" key="3">
    <source>
        <dbReference type="Proteomes" id="UP000515703"/>
    </source>
</evidence>
<reference evidence="2 3" key="1">
    <citation type="submission" date="2020-08" db="EMBL/GenBank/DDBJ databases">
        <title>Draft genome sequencing of an Anaerocolumna strain isolated from anoxic soil subjected to BSD treatment.</title>
        <authorList>
            <person name="Uek A."/>
            <person name="Tonouchi A."/>
        </authorList>
    </citation>
    <scope>NUCLEOTIDE SEQUENCE [LARGE SCALE GENOMIC DNA]</scope>
    <source>
        <strain evidence="2 3">CTTW</strain>
    </source>
</reference>
<dbReference type="KEGG" id="acht:bsdcttw_31800"/>